<protein>
    <recommendedName>
        <fullName evidence="3">Phage protein, HK97 gp10 family</fullName>
    </recommendedName>
</protein>
<evidence type="ECO:0000313" key="1">
    <source>
        <dbReference type="EMBL" id="MSS43163.1"/>
    </source>
</evidence>
<accession>A0A844FGI8</accession>
<comment type="caution">
    <text evidence="1">The sequence shown here is derived from an EMBL/GenBank/DDBJ whole genome shotgun (WGS) entry which is preliminary data.</text>
</comment>
<dbReference type="InterPro" id="IPR010064">
    <property type="entry name" value="HK97-gp10_tail"/>
</dbReference>
<organism evidence="1 2">
    <name type="scientific">Anaerosalibacter bizertensis</name>
    <dbReference type="NCBI Taxonomy" id="932217"/>
    <lineage>
        <taxon>Bacteria</taxon>
        <taxon>Bacillati</taxon>
        <taxon>Bacillota</taxon>
        <taxon>Tissierellia</taxon>
        <taxon>Tissierellales</taxon>
        <taxon>Sporanaerobacteraceae</taxon>
        <taxon>Anaerosalibacter</taxon>
    </lineage>
</organism>
<dbReference type="OrthoDB" id="1931188at2"/>
<dbReference type="Proteomes" id="UP000462760">
    <property type="component" value="Unassembled WGS sequence"/>
</dbReference>
<reference evidence="1 2" key="1">
    <citation type="submission" date="2019-08" db="EMBL/GenBank/DDBJ databases">
        <title>In-depth cultivation of the pig gut microbiome towards novel bacterial diversity and tailored functional studies.</title>
        <authorList>
            <person name="Wylensek D."/>
            <person name="Hitch T.C.A."/>
            <person name="Clavel T."/>
        </authorList>
    </citation>
    <scope>NUCLEOTIDE SEQUENCE [LARGE SCALE GENOMIC DNA]</scope>
    <source>
        <strain evidence="1 2">Med78-601-WT-4W-RMD-3</strain>
    </source>
</reference>
<proteinExistence type="predicted"/>
<dbReference type="RefSeq" id="WP_154483848.1">
    <property type="nucleotide sequence ID" value="NZ_VULR01000006.1"/>
</dbReference>
<evidence type="ECO:0000313" key="2">
    <source>
        <dbReference type="Proteomes" id="UP000462760"/>
    </source>
</evidence>
<dbReference type="NCBIfam" id="TIGR01725">
    <property type="entry name" value="phge_HK97_gp10"/>
    <property type="match status" value="1"/>
</dbReference>
<evidence type="ECO:0008006" key="3">
    <source>
        <dbReference type="Google" id="ProtNLM"/>
    </source>
</evidence>
<dbReference type="AlphaFoldDB" id="A0A844FGI8"/>
<gene>
    <name evidence="1" type="ORF">FYJ27_05380</name>
</gene>
<name>A0A844FGI8_9FIRM</name>
<dbReference type="EMBL" id="VULR01000006">
    <property type="protein sequence ID" value="MSS43163.1"/>
    <property type="molecule type" value="Genomic_DNA"/>
</dbReference>
<sequence>MSNSIEIEGMDEFTELLEEMTITEEDGKKAMRKAIKPIKEGLQKDTPKDSGKLAKVKTSVKSNHLSTIGTVRLGAWWDKFQEFGTSFQKKNVGFFERSVSNTEDEAVGILGKELLDKAK</sequence>